<accession>A0AAI9AG45</accession>
<organism evidence="3 4">
    <name type="scientific">Caminibacter mediatlanticus TB-2</name>
    <dbReference type="NCBI Taxonomy" id="391592"/>
    <lineage>
        <taxon>Bacteria</taxon>
        <taxon>Pseudomonadati</taxon>
        <taxon>Campylobacterota</taxon>
        <taxon>Epsilonproteobacteria</taxon>
        <taxon>Nautiliales</taxon>
        <taxon>Nautiliaceae</taxon>
        <taxon>Caminibacter</taxon>
    </lineage>
</organism>
<dbReference type="CDD" id="cd06532">
    <property type="entry name" value="Glyco_transf_25"/>
    <property type="match status" value="1"/>
</dbReference>
<comment type="caution">
    <text evidence="3">The sequence shown here is derived from an EMBL/GenBank/DDBJ whole genome shotgun (WGS) entry which is preliminary data.</text>
</comment>
<evidence type="ECO:0000313" key="3">
    <source>
        <dbReference type="EMBL" id="EDM22996.1"/>
    </source>
</evidence>
<feature type="domain" description="Glycosyl transferase family 25" evidence="2">
    <location>
        <begin position="2"/>
        <end position="187"/>
    </location>
</feature>
<gene>
    <name evidence="3" type="ORF">CMTB2_04337</name>
</gene>
<dbReference type="RefSeq" id="WP_007475579.1">
    <property type="nucleotide sequence ID" value="NZ_ABCJ01000013.1"/>
</dbReference>
<protein>
    <recommendedName>
        <fullName evidence="2">Glycosyl transferase family 25 domain-containing protein</fullName>
    </recommendedName>
</protein>
<keyword evidence="1" id="KW-1133">Transmembrane helix</keyword>
<name>A0AAI9AG45_9BACT</name>
<evidence type="ECO:0000259" key="2">
    <source>
        <dbReference type="Pfam" id="PF01755"/>
    </source>
</evidence>
<feature type="transmembrane region" description="Helical" evidence="1">
    <location>
        <begin position="195"/>
        <end position="217"/>
    </location>
</feature>
<dbReference type="Pfam" id="PF01755">
    <property type="entry name" value="Glyco_transf_25"/>
    <property type="match status" value="1"/>
</dbReference>
<dbReference type="InterPro" id="IPR002654">
    <property type="entry name" value="Glyco_trans_25"/>
</dbReference>
<keyword evidence="1" id="KW-0472">Membrane</keyword>
<dbReference type="EMBL" id="ABCJ01000013">
    <property type="protein sequence ID" value="EDM22996.1"/>
    <property type="molecule type" value="Genomic_DNA"/>
</dbReference>
<keyword evidence="1" id="KW-0812">Transmembrane</keyword>
<evidence type="ECO:0000313" key="4">
    <source>
        <dbReference type="Proteomes" id="UP000003288"/>
    </source>
</evidence>
<dbReference type="Proteomes" id="UP000003288">
    <property type="component" value="Unassembled WGS sequence"/>
</dbReference>
<dbReference type="AlphaFoldDB" id="A0AAI9AG45"/>
<proteinExistence type="predicted"/>
<evidence type="ECO:0000256" key="1">
    <source>
        <dbReference type="SAM" id="Phobius"/>
    </source>
</evidence>
<reference evidence="3 4" key="1">
    <citation type="journal article" date="2011" name="Stand. Genomic Sci.">
        <title>Draft genome sequence of Caminibacter mediatlanticus strain TB-2, an epsilonproteobacterium isolated from a deep-sea hydrothermal vent.</title>
        <authorList>
            <person name="Giovannelli D."/>
            <person name="Ferriera S."/>
            <person name="Johnson J."/>
            <person name="Kravitz S."/>
            <person name="Perez-Rodriguez I."/>
            <person name="Ricci J."/>
            <person name="O'Brien C."/>
            <person name="Voordeckers J.W."/>
            <person name="Bini E."/>
            <person name="Vetriani C."/>
        </authorList>
    </citation>
    <scope>NUCLEOTIDE SEQUENCE [LARGE SCALE GENOMIC DNA]</scope>
    <source>
        <strain evidence="3 4">TB-2</strain>
    </source>
</reference>
<sequence length="257" mass="30566">MKTFVINLERSKDRRAYAKNQLDKFNVEYEFFKATDGSTLSDEWIENNLDESFKKEYEKYKNRFITKGALGCADSHRRLWKYILENEINEEIFLILEDDFFLLKDTMKIINEIASVMKQHDLEFVNLYYTSLEILELDKKNSIKVNNKYSLYKYPNQKTSNSLAYLVNKKGLKKLLSSQSSKITRMADDWDFEEISLNAWLVYPLPIVTSGFTSTIVNMNFKTFVKRMILQKILWIPIISNILIDLWKKRIVKVRIK</sequence>